<dbReference type="CTD" id="7040142"/>
<protein>
    <submittedName>
        <fullName evidence="2">Cysteine-rich transmembrane CYSTM domain-containing protein</fullName>
    </submittedName>
</protein>
<sequence>MSTTDPSGNSYGYPANLVTVQPPYQPDPNTITEIEENVSSKEEKKEEKRGLCCGIWNFCTTSLEPATAEKKKVKPKGKPGDRGEDPDQLLARFCTPFCKCFCCIGYFLIHIPLGWK</sequence>
<dbReference type="RefSeq" id="NP_001129912.1">
    <property type="nucleotide sequence ID" value="NM_001136440.1"/>
</dbReference>
<dbReference type="KEGG" id="cel:CELE_W06G6.17"/>
<keyword evidence="3" id="KW-1185">Reference proteome</keyword>
<keyword evidence="2" id="KW-0472">Membrane</keyword>
<proteinExistence type="predicted"/>
<reference evidence="2 3" key="1">
    <citation type="journal article" date="1998" name="Science">
        <title>Genome sequence of the nematode C. elegans: a platform for investigating biology.</title>
        <authorList>
            <consortium name="The C. elegans sequencing consortium"/>
            <person name="Sulson J.E."/>
            <person name="Waterston R."/>
        </authorList>
    </citation>
    <scope>NUCLEOTIDE SEQUENCE [LARGE SCALE GENOMIC DNA]</scope>
    <source>
        <strain evidence="2 3">Bristol N2</strain>
    </source>
</reference>
<evidence type="ECO:0000313" key="3">
    <source>
        <dbReference type="Proteomes" id="UP000001940"/>
    </source>
</evidence>
<accession>B5BM44</accession>
<dbReference type="Bgee" id="WBGene00086565">
    <property type="expression patterns" value="Expressed in adult organism"/>
</dbReference>
<keyword evidence="2" id="KW-0812">Transmembrane</keyword>
<evidence type="ECO:0000313" key="4">
    <source>
        <dbReference type="WormBase" id="W06G6.17"/>
    </source>
</evidence>
<dbReference type="HOGENOM" id="CLU_2099068_0_0_1"/>
<dbReference type="PaxDb" id="6239-W06G6.17"/>
<dbReference type="Proteomes" id="UP000001940">
    <property type="component" value="Chromosome V"/>
</dbReference>
<gene>
    <name evidence="2" type="ORF">CELE_W06G6.17</name>
    <name evidence="2 4" type="ORF">W06G6.17</name>
</gene>
<feature type="compositionally biased region" description="Polar residues" evidence="1">
    <location>
        <begin position="1"/>
        <end position="10"/>
    </location>
</feature>
<evidence type="ECO:0000256" key="1">
    <source>
        <dbReference type="SAM" id="MobiDB-lite"/>
    </source>
</evidence>
<dbReference type="InParanoid" id="B5BM44"/>
<dbReference type="AGR" id="WB:WBGene00086565"/>
<dbReference type="WormBase" id="W06G6.17">
    <property type="protein sequence ID" value="CE42951"/>
    <property type="gene ID" value="WBGene00086565"/>
</dbReference>
<dbReference type="EMBL" id="BX284605">
    <property type="protein sequence ID" value="CAR31503.1"/>
    <property type="molecule type" value="Genomic_DNA"/>
</dbReference>
<name>B5BM44_CAEEL</name>
<feature type="region of interest" description="Disordered" evidence="1">
    <location>
        <begin position="1"/>
        <end position="26"/>
    </location>
</feature>
<dbReference type="GeneID" id="7040142"/>
<evidence type="ECO:0000313" key="2">
    <source>
        <dbReference type="EMBL" id="CAR31503.1"/>
    </source>
</evidence>
<organism evidence="2 3">
    <name type="scientific">Caenorhabditis elegans</name>
    <dbReference type="NCBI Taxonomy" id="6239"/>
    <lineage>
        <taxon>Eukaryota</taxon>
        <taxon>Metazoa</taxon>
        <taxon>Ecdysozoa</taxon>
        <taxon>Nematoda</taxon>
        <taxon>Chromadorea</taxon>
        <taxon>Rhabditida</taxon>
        <taxon>Rhabditina</taxon>
        <taxon>Rhabditomorpha</taxon>
        <taxon>Rhabditoidea</taxon>
        <taxon>Rhabditidae</taxon>
        <taxon>Peloderinae</taxon>
        <taxon>Caenorhabditis</taxon>
    </lineage>
</organism>
<dbReference type="AlphaFoldDB" id="B5BM44"/>